<keyword evidence="1" id="KW-0812">Transmembrane</keyword>
<dbReference type="Proteomes" id="UP000326396">
    <property type="component" value="Linkage Group LG3"/>
</dbReference>
<feature type="transmembrane region" description="Helical" evidence="1">
    <location>
        <begin position="127"/>
        <end position="153"/>
    </location>
</feature>
<evidence type="ECO:0000259" key="2">
    <source>
        <dbReference type="Pfam" id="PF09835"/>
    </source>
</evidence>
<evidence type="ECO:0000313" key="4">
    <source>
        <dbReference type="Proteomes" id="UP000326396"/>
    </source>
</evidence>
<organism evidence="3 4">
    <name type="scientific">Mikania micrantha</name>
    <name type="common">bitter vine</name>
    <dbReference type="NCBI Taxonomy" id="192012"/>
    <lineage>
        <taxon>Eukaryota</taxon>
        <taxon>Viridiplantae</taxon>
        <taxon>Streptophyta</taxon>
        <taxon>Embryophyta</taxon>
        <taxon>Tracheophyta</taxon>
        <taxon>Spermatophyta</taxon>
        <taxon>Magnoliopsida</taxon>
        <taxon>eudicotyledons</taxon>
        <taxon>Gunneridae</taxon>
        <taxon>Pentapetalae</taxon>
        <taxon>asterids</taxon>
        <taxon>campanulids</taxon>
        <taxon>Asterales</taxon>
        <taxon>Asteraceae</taxon>
        <taxon>Asteroideae</taxon>
        <taxon>Heliantheae alliance</taxon>
        <taxon>Eupatorieae</taxon>
        <taxon>Mikania</taxon>
    </lineage>
</organism>
<keyword evidence="4" id="KW-1185">Reference proteome</keyword>
<feature type="domain" description="DUF2062" evidence="2">
    <location>
        <begin position="31"/>
        <end position="163"/>
    </location>
</feature>
<evidence type="ECO:0000256" key="1">
    <source>
        <dbReference type="SAM" id="Phobius"/>
    </source>
</evidence>
<proteinExistence type="predicted"/>
<dbReference type="PANTHER" id="PTHR35102">
    <property type="entry name" value="E3 UBIQUITIN-PROTEIN LIGASE"/>
    <property type="match status" value="1"/>
</dbReference>
<dbReference type="Pfam" id="PF09835">
    <property type="entry name" value="DUF2062"/>
    <property type="match status" value="1"/>
</dbReference>
<protein>
    <recommendedName>
        <fullName evidence="2">DUF2062 domain-containing protein</fullName>
    </recommendedName>
</protein>
<dbReference type="PANTHER" id="PTHR35102:SF6">
    <property type="entry name" value="DUF2062 DOMAIN-CONTAINING PROTEIN"/>
    <property type="match status" value="1"/>
</dbReference>
<feature type="transmembrane region" description="Helical" evidence="1">
    <location>
        <begin position="77"/>
        <end position="98"/>
    </location>
</feature>
<dbReference type="AlphaFoldDB" id="A0A5N6N4Y1"/>
<gene>
    <name evidence="3" type="ORF">E3N88_25432</name>
</gene>
<dbReference type="OrthoDB" id="1914153at2759"/>
<accession>A0A5N6N4Y1</accession>
<keyword evidence="1" id="KW-1133">Transmembrane helix</keyword>
<comment type="caution">
    <text evidence="3">The sequence shown here is derived from an EMBL/GenBank/DDBJ whole genome shotgun (WGS) entry which is preliminary data.</text>
</comment>
<keyword evidence="1" id="KW-0472">Membrane</keyword>
<dbReference type="EMBL" id="SZYD01000013">
    <property type="protein sequence ID" value="KAD4385264.1"/>
    <property type="molecule type" value="Genomic_DNA"/>
</dbReference>
<feature type="transmembrane region" description="Helical" evidence="1">
    <location>
        <begin position="38"/>
        <end position="65"/>
    </location>
</feature>
<sequence length="189" mass="20755">MGDLLRRSGFQGIGTWFNKQVVDPFVEIINRGAEPRELAFSAALGLTLGVFPVVGMTFFLCVLAITMFGSFINAPTVMLANFVATPIELSLIIVFLRFGEFLTGGDHFPLTTDALKKVLTGKASKEILLSIVHALLGWMVMAPFILGLLYILFVPCFTMLVRKFSSSVPSPRGDDEPSYTEVMLKVRDA</sequence>
<evidence type="ECO:0000313" key="3">
    <source>
        <dbReference type="EMBL" id="KAD4385264.1"/>
    </source>
</evidence>
<dbReference type="InterPro" id="IPR018639">
    <property type="entry name" value="DUF2062"/>
</dbReference>
<name>A0A5N6N4Y1_9ASTR</name>
<reference evidence="3 4" key="1">
    <citation type="submission" date="2019-05" db="EMBL/GenBank/DDBJ databases">
        <title>Mikania micrantha, genome provides insights into the molecular mechanism of rapid growth.</title>
        <authorList>
            <person name="Liu B."/>
        </authorList>
    </citation>
    <scope>NUCLEOTIDE SEQUENCE [LARGE SCALE GENOMIC DNA]</scope>
    <source>
        <strain evidence="3">NLD-2019</strain>
        <tissue evidence="3">Leaf</tissue>
    </source>
</reference>